<feature type="transmembrane region" description="Helical" evidence="3">
    <location>
        <begin position="349"/>
        <end position="370"/>
    </location>
</feature>
<name>A0ABR4PGY7_9HELO</name>
<evidence type="ECO:0000256" key="2">
    <source>
        <dbReference type="ARBA" id="ARBA00006727"/>
    </source>
</evidence>
<accession>A0ABR4PGY7</accession>
<comment type="similarity">
    <text evidence="2">Belongs to the major facilitator superfamily. Monocarboxylate porter (TC 2.A.1.13) family.</text>
</comment>
<organism evidence="4 5">
    <name type="scientific">Phlyctema vagabunda</name>
    <dbReference type="NCBI Taxonomy" id="108571"/>
    <lineage>
        <taxon>Eukaryota</taxon>
        <taxon>Fungi</taxon>
        <taxon>Dikarya</taxon>
        <taxon>Ascomycota</taxon>
        <taxon>Pezizomycotina</taxon>
        <taxon>Leotiomycetes</taxon>
        <taxon>Helotiales</taxon>
        <taxon>Dermateaceae</taxon>
        <taxon>Phlyctema</taxon>
    </lineage>
</organism>
<dbReference type="EMBL" id="JBFCZG010000005">
    <property type="protein sequence ID" value="KAL3422595.1"/>
    <property type="molecule type" value="Genomic_DNA"/>
</dbReference>
<feature type="transmembrane region" description="Helical" evidence="3">
    <location>
        <begin position="420"/>
        <end position="437"/>
    </location>
</feature>
<proteinExistence type="inferred from homology"/>
<keyword evidence="3" id="KW-0472">Membrane</keyword>
<dbReference type="Proteomes" id="UP001629113">
    <property type="component" value="Unassembled WGS sequence"/>
</dbReference>
<sequence length="509" mass="55969">MEHRRQDDDTIQLTPLPFLEVSHDQRGEIETGNKNTDIIDQSLNATEVEDIPPNGGYGWVCVLCVFLINTHTWGINSAYGVFLAHYLSTNTFPNATPLQYAFIGGLSISQALLVSPFTVVTTRRYSVKTTLTIGLVLFTVALLGASFATQIWHLFLSQGLCFGWGMGFLYIGSAAIVPQWFSTRRSLATGITAAGAGFGGLAYNLATNALISRIGLPWTYRVLALCQLLVNGVSIILVRDRTYAAKPNQAAFDYSLLKKAHFVLLLAWGFCSDLGYVVLLFSLPNYALSVGLSTAEGAIVGALLNLGLGIGRPVVGHFSDTVGRLNMSTAMTGLCGVLCLVVWTVAKSFAVLCFFALTAGMVCGTFWSTVAPVGAEIVGMKNLPSALSITFITMMFPTTFAEPIALKLRRSQGNIYLDAQIFTGVMFIVAAMCSWLVRSWKIADIKREEVDKRRREDARAQPHEDAASAWLTYTYNMFRLSYRTEAIYTVKVEMERLLKQMKRLELPRC</sequence>
<feature type="transmembrane region" description="Helical" evidence="3">
    <location>
        <begin position="287"/>
        <end position="310"/>
    </location>
</feature>
<dbReference type="PANTHER" id="PTHR11360:SF315">
    <property type="entry name" value="TRANSPORTER MCH2-RELATED"/>
    <property type="match status" value="1"/>
</dbReference>
<comment type="caution">
    <text evidence="4">The sequence shown here is derived from an EMBL/GenBank/DDBJ whole genome shotgun (WGS) entry which is preliminary data.</text>
</comment>
<feature type="transmembrane region" description="Helical" evidence="3">
    <location>
        <begin position="162"/>
        <end position="181"/>
    </location>
</feature>
<feature type="transmembrane region" description="Helical" evidence="3">
    <location>
        <begin position="188"/>
        <end position="206"/>
    </location>
</feature>
<evidence type="ECO:0000313" key="4">
    <source>
        <dbReference type="EMBL" id="KAL3422595.1"/>
    </source>
</evidence>
<feature type="transmembrane region" description="Helical" evidence="3">
    <location>
        <begin position="218"/>
        <end position="239"/>
    </location>
</feature>
<dbReference type="InterPro" id="IPR036259">
    <property type="entry name" value="MFS_trans_sf"/>
</dbReference>
<dbReference type="SUPFAM" id="SSF103473">
    <property type="entry name" value="MFS general substrate transporter"/>
    <property type="match status" value="1"/>
</dbReference>
<dbReference type="PANTHER" id="PTHR11360">
    <property type="entry name" value="MONOCARBOXYLATE TRANSPORTER"/>
    <property type="match status" value="1"/>
</dbReference>
<reference evidence="4 5" key="1">
    <citation type="submission" date="2024-06" db="EMBL/GenBank/DDBJ databases">
        <title>Complete genome of Phlyctema vagabunda strain 19-DSS-EL-015.</title>
        <authorList>
            <person name="Fiorenzani C."/>
        </authorList>
    </citation>
    <scope>NUCLEOTIDE SEQUENCE [LARGE SCALE GENOMIC DNA]</scope>
    <source>
        <strain evidence="4 5">19-DSS-EL-015</strain>
    </source>
</reference>
<feature type="transmembrane region" description="Helical" evidence="3">
    <location>
        <begin position="131"/>
        <end position="156"/>
    </location>
</feature>
<comment type="subcellular location">
    <subcellularLocation>
        <location evidence="1">Membrane</location>
        <topology evidence="1">Multi-pass membrane protein</topology>
    </subcellularLocation>
</comment>
<feature type="transmembrane region" description="Helical" evidence="3">
    <location>
        <begin position="322"/>
        <end position="343"/>
    </location>
</feature>
<feature type="transmembrane region" description="Helical" evidence="3">
    <location>
        <begin position="382"/>
        <end position="400"/>
    </location>
</feature>
<feature type="transmembrane region" description="Helical" evidence="3">
    <location>
        <begin position="57"/>
        <end position="79"/>
    </location>
</feature>
<dbReference type="InterPro" id="IPR050327">
    <property type="entry name" value="Proton-linked_MCT"/>
</dbReference>
<feature type="transmembrane region" description="Helical" evidence="3">
    <location>
        <begin position="99"/>
        <end position="119"/>
    </location>
</feature>
<gene>
    <name evidence="4" type="ORF">PVAG01_06751</name>
</gene>
<keyword evidence="5" id="KW-1185">Reference proteome</keyword>
<evidence type="ECO:0000313" key="5">
    <source>
        <dbReference type="Proteomes" id="UP001629113"/>
    </source>
</evidence>
<protein>
    <submittedName>
        <fullName evidence="4">Major facilitator superfamily transporter</fullName>
    </submittedName>
</protein>
<dbReference type="Pfam" id="PF07690">
    <property type="entry name" value="MFS_1"/>
    <property type="match status" value="1"/>
</dbReference>
<dbReference type="Gene3D" id="1.20.1250.20">
    <property type="entry name" value="MFS general substrate transporter like domains"/>
    <property type="match status" value="2"/>
</dbReference>
<evidence type="ECO:0000256" key="3">
    <source>
        <dbReference type="SAM" id="Phobius"/>
    </source>
</evidence>
<feature type="transmembrane region" description="Helical" evidence="3">
    <location>
        <begin position="260"/>
        <end position="281"/>
    </location>
</feature>
<keyword evidence="3" id="KW-0812">Transmembrane</keyword>
<keyword evidence="3" id="KW-1133">Transmembrane helix</keyword>
<evidence type="ECO:0000256" key="1">
    <source>
        <dbReference type="ARBA" id="ARBA00004141"/>
    </source>
</evidence>
<dbReference type="InterPro" id="IPR011701">
    <property type="entry name" value="MFS"/>
</dbReference>